<dbReference type="AlphaFoldDB" id="A0A1J4J561"/>
<dbReference type="Proteomes" id="UP000179807">
    <property type="component" value="Unassembled WGS sequence"/>
</dbReference>
<feature type="region of interest" description="Disordered" evidence="5">
    <location>
        <begin position="658"/>
        <end position="685"/>
    </location>
</feature>
<dbReference type="PANTHER" id="PTHR24113:SF12">
    <property type="entry name" value="RAN GTPASE-ACTIVATING PROTEIN 1"/>
    <property type="match status" value="1"/>
</dbReference>
<keyword evidence="4" id="KW-0175">Coiled coil</keyword>
<evidence type="ECO:0000256" key="5">
    <source>
        <dbReference type="SAM" id="MobiDB-lite"/>
    </source>
</evidence>
<organism evidence="6 7">
    <name type="scientific">Tritrichomonas foetus</name>
    <dbReference type="NCBI Taxonomy" id="1144522"/>
    <lineage>
        <taxon>Eukaryota</taxon>
        <taxon>Metamonada</taxon>
        <taxon>Parabasalia</taxon>
        <taxon>Tritrichomonadida</taxon>
        <taxon>Tritrichomonadidae</taxon>
        <taxon>Tritrichomonas</taxon>
    </lineage>
</organism>
<dbReference type="InterPro" id="IPR027038">
    <property type="entry name" value="RanGap"/>
</dbReference>
<evidence type="ECO:0000256" key="2">
    <source>
        <dbReference type="ARBA" id="ARBA00022614"/>
    </source>
</evidence>
<evidence type="ECO:0000256" key="1">
    <source>
        <dbReference type="ARBA" id="ARBA00022468"/>
    </source>
</evidence>
<dbReference type="VEuPathDB" id="TrichDB:TRFO_02355"/>
<gene>
    <name evidence="6" type="ORF">TRFO_02355</name>
</gene>
<feature type="coiled-coil region" evidence="4">
    <location>
        <begin position="475"/>
        <end position="598"/>
    </location>
</feature>
<evidence type="ECO:0000313" key="6">
    <source>
        <dbReference type="EMBL" id="OHS93833.1"/>
    </source>
</evidence>
<evidence type="ECO:0000313" key="7">
    <source>
        <dbReference type="Proteomes" id="UP000179807"/>
    </source>
</evidence>
<dbReference type="GO" id="GO:0005096">
    <property type="term" value="F:GTPase activator activity"/>
    <property type="evidence" value="ECO:0007669"/>
    <property type="project" value="UniProtKB-KW"/>
</dbReference>
<dbReference type="RefSeq" id="XP_068346970.1">
    <property type="nucleotide sequence ID" value="XM_068490635.1"/>
</dbReference>
<dbReference type="GO" id="GO:0006913">
    <property type="term" value="P:nucleocytoplasmic transport"/>
    <property type="evidence" value="ECO:0007669"/>
    <property type="project" value="TreeGrafter"/>
</dbReference>
<dbReference type="GO" id="GO:0005634">
    <property type="term" value="C:nucleus"/>
    <property type="evidence" value="ECO:0007669"/>
    <property type="project" value="TreeGrafter"/>
</dbReference>
<keyword evidence="3" id="KW-0677">Repeat</keyword>
<dbReference type="GO" id="GO:0005829">
    <property type="term" value="C:cytosol"/>
    <property type="evidence" value="ECO:0007669"/>
    <property type="project" value="TreeGrafter"/>
</dbReference>
<dbReference type="GeneID" id="94825339"/>
<dbReference type="SMART" id="SM00368">
    <property type="entry name" value="LRR_RI"/>
    <property type="match status" value="7"/>
</dbReference>
<dbReference type="PANTHER" id="PTHR24113">
    <property type="entry name" value="RAN GTPASE-ACTIVATING PROTEIN 1"/>
    <property type="match status" value="1"/>
</dbReference>
<name>A0A1J4J561_9EUKA</name>
<dbReference type="InterPro" id="IPR032675">
    <property type="entry name" value="LRR_dom_sf"/>
</dbReference>
<keyword evidence="7" id="KW-1185">Reference proteome</keyword>
<keyword evidence="2" id="KW-0433">Leucine-rich repeat</keyword>
<dbReference type="GO" id="GO:0031267">
    <property type="term" value="F:small GTPase binding"/>
    <property type="evidence" value="ECO:0007669"/>
    <property type="project" value="TreeGrafter"/>
</dbReference>
<comment type="caution">
    <text evidence="6">The sequence shown here is derived from an EMBL/GenBank/DDBJ whole genome shotgun (WGS) entry which is preliminary data.</text>
</comment>
<reference evidence="6" key="1">
    <citation type="submission" date="2016-10" db="EMBL/GenBank/DDBJ databases">
        <authorList>
            <person name="Benchimol M."/>
            <person name="Almeida L.G."/>
            <person name="Vasconcelos A.T."/>
            <person name="Perreira-Neves A."/>
            <person name="Rosa I.A."/>
            <person name="Tasca T."/>
            <person name="Bogo M.R."/>
            <person name="de Souza W."/>
        </authorList>
    </citation>
    <scope>NUCLEOTIDE SEQUENCE [LARGE SCALE GENOMIC DNA]</scope>
    <source>
        <strain evidence="6">K</strain>
    </source>
</reference>
<evidence type="ECO:0008006" key="8">
    <source>
        <dbReference type="Google" id="ProtNLM"/>
    </source>
</evidence>
<dbReference type="Gene3D" id="3.80.10.10">
    <property type="entry name" value="Ribonuclease Inhibitor"/>
    <property type="match status" value="4"/>
</dbReference>
<feature type="compositionally biased region" description="Basic residues" evidence="5">
    <location>
        <begin position="662"/>
        <end position="685"/>
    </location>
</feature>
<dbReference type="OrthoDB" id="120976at2759"/>
<proteinExistence type="predicted"/>
<accession>A0A1J4J561</accession>
<sequence length="685" mass="78151">MITLEEAIDELYHAKASDAECDEVECDRIRFFQQVEAGFRQNILDLTNMQAGMNVLARIPKLNRLVPNLKYLHFYTNLFRDNGLQKILSLLQISPKITNLDIGCNDLSDSSVMCMIEIIKQTKITSLQLGRRDESLQANRFTKEGLMTIIEAIIESDSLECFGISGIPLVKQKRTMKSRDFSKQLSKLIAKCSKLRTLDISHCGLVDSDQSILAEGFSENTSLHILNIGHNNFPSKTKIVDGICCLNHLVSLNLSGCDLSQEPCDVISRRFSEGWGIIDLNLSENPIGDNGISYLLNTLAENDTIVSLNLADTQISSELSNDFHYYLTSTTTLRDLDVSRNNFGDSVANVLADVLPNQDTIVKINLTKCRITDDGSLALGRSIALNHTLKKISLRDNFLSQQNGFELVEILQPNETIRMIDVSSNQIDCFALDAFETLCQRNKKSAHDKMLQDLRKKYIQLSIQSSKIPSLTNHLSELKVAKRDLNRIIDDLDDKIENFDLTTSANLEITGKSIQEYEQLIDQENKQIVDLQEKMREIEDERARYLHSHEIKNNIEINKFDQLIKEAEKIETETEKYKNEKEKQRKYLEENIALVEEMINEISEIMSNTKAFRKYEIPEYPFEDEFNQRPVSTRTSRKLFDEPVIMDSDSLLSDALIEASPKGKKKRGKKVVVKKPFTKKKKTKK</sequence>
<dbReference type="SUPFAM" id="SSF52047">
    <property type="entry name" value="RNI-like"/>
    <property type="match status" value="1"/>
</dbReference>
<dbReference type="Pfam" id="PF13516">
    <property type="entry name" value="LRR_6"/>
    <property type="match status" value="3"/>
</dbReference>
<evidence type="ECO:0000256" key="3">
    <source>
        <dbReference type="ARBA" id="ARBA00022737"/>
    </source>
</evidence>
<protein>
    <recommendedName>
        <fullName evidence="8">Leucine Rich Repeat family protein</fullName>
    </recommendedName>
</protein>
<evidence type="ECO:0000256" key="4">
    <source>
        <dbReference type="SAM" id="Coils"/>
    </source>
</evidence>
<dbReference type="InterPro" id="IPR001611">
    <property type="entry name" value="Leu-rich_rpt"/>
</dbReference>
<dbReference type="EMBL" id="MLAK01001370">
    <property type="protein sequence ID" value="OHS93833.1"/>
    <property type="molecule type" value="Genomic_DNA"/>
</dbReference>
<dbReference type="GO" id="GO:0048471">
    <property type="term" value="C:perinuclear region of cytoplasm"/>
    <property type="evidence" value="ECO:0007669"/>
    <property type="project" value="TreeGrafter"/>
</dbReference>
<keyword evidence="1" id="KW-0343">GTPase activation</keyword>